<gene>
    <name evidence="1" type="ORF">LTR37_005800</name>
</gene>
<comment type="caution">
    <text evidence="1">The sequence shown here is derived from an EMBL/GenBank/DDBJ whole genome shotgun (WGS) entry which is preliminary data.</text>
</comment>
<accession>A0ACC3NJN8</accession>
<protein>
    <submittedName>
        <fullName evidence="1">Uncharacterized protein</fullName>
    </submittedName>
</protein>
<evidence type="ECO:0000313" key="2">
    <source>
        <dbReference type="Proteomes" id="UP001281147"/>
    </source>
</evidence>
<evidence type="ECO:0000313" key="1">
    <source>
        <dbReference type="EMBL" id="KAK3717411.1"/>
    </source>
</evidence>
<dbReference type="Proteomes" id="UP001281147">
    <property type="component" value="Unassembled WGS sequence"/>
</dbReference>
<dbReference type="EMBL" id="JAUTXU010000037">
    <property type="protein sequence ID" value="KAK3717411.1"/>
    <property type="molecule type" value="Genomic_DNA"/>
</dbReference>
<reference evidence="1" key="1">
    <citation type="submission" date="2023-07" db="EMBL/GenBank/DDBJ databases">
        <title>Black Yeasts Isolated from many extreme environments.</title>
        <authorList>
            <person name="Coleine C."/>
            <person name="Stajich J.E."/>
            <person name="Selbmann L."/>
        </authorList>
    </citation>
    <scope>NUCLEOTIDE SEQUENCE</scope>
    <source>
        <strain evidence="1">CCFEE 5714</strain>
    </source>
</reference>
<sequence length="122" mass="13248">MLFPPLFAAAALSSMATARIAVPRSASMAAVQTNSGDTRIYIQQTDGAIVAFASDGTVQKWNPNPIISNMLAAPDSPIAALQWDNFGQVENTLLKTYDIFTYNYTRSMCTTIATSHQPFQLL</sequence>
<proteinExistence type="predicted"/>
<keyword evidence="2" id="KW-1185">Reference proteome</keyword>
<name>A0ACC3NJN8_9PEZI</name>
<organism evidence="1 2">
    <name type="scientific">Vermiconidia calcicola</name>
    <dbReference type="NCBI Taxonomy" id="1690605"/>
    <lineage>
        <taxon>Eukaryota</taxon>
        <taxon>Fungi</taxon>
        <taxon>Dikarya</taxon>
        <taxon>Ascomycota</taxon>
        <taxon>Pezizomycotina</taxon>
        <taxon>Dothideomycetes</taxon>
        <taxon>Dothideomycetidae</taxon>
        <taxon>Mycosphaerellales</taxon>
        <taxon>Extremaceae</taxon>
        <taxon>Vermiconidia</taxon>
    </lineage>
</organism>